<comment type="subcellular location">
    <subcellularLocation>
        <location evidence="1">Cell membrane</location>
        <topology evidence="1">Single-pass membrane protein</topology>
    </subcellularLocation>
</comment>
<dbReference type="RefSeq" id="WP_088052978.1">
    <property type="nucleotide sequence ID" value="NZ_BMJD01000035.1"/>
</dbReference>
<dbReference type="Pfam" id="PF04024">
    <property type="entry name" value="PspC"/>
    <property type="match status" value="1"/>
</dbReference>
<evidence type="ECO:0000256" key="1">
    <source>
        <dbReference type="ARBA" id="ARBA00004162"/>
    </source>
</evidence>
<evidence type="ECO:0000313" key="8">
    <source>
        <dbReference type="EMBL" id="GGB53880.1"/>
    </source>
</evidence>
<keyword evidence="2" id="KW-1003">Cell membrane</keyword>
<evidence type="ECO:0000256" key="2">
    <source>
        <dbReference type="ARBA" id="ARBA00022475"/>
    </source>
</evidence>
<gene>
    <name evidence="8" type="ORF">GCM10011409_34380</name>
</gene>
<evidence type="ECO:0000256" key="3">
    <source>
        <dbReference type="ARBA" id="ARBA00022692"/>
    </source>
</evidence>
<protein>
    <recommendedName>
        <fullName evidence="7">Phage shock protein PspC N-terminal domain-containing protein</fullName>
    </recommendedName>
</protein>
<keyword evidence="3 6" id="KW-0812">Transmembrane</keyword>
<reference evidence="8" key="2">
    <citation type="submission" date="2020-09" db="EMBL/GenBank/DDBJ databases">
        <authorList>
            <person name="Sun Q."/>
            <person name="Zhou Y."/>
        </authorList>
    </citation>
    <scope>NUCLEOTIDE SEQUENCE</scope>
    <source>
        <strain evidence="8">CGMCC 1.15454</strain>
    </source>
</reference>
<dbReference type="PANTHER" id="PTHR33885">
    <property type="entry name" value="PHAGE SHOCK PROTEIN C"/>
    <property type="match status" value="1"/>
</dbReference>
<dbReference type="InterPro" id="IPR007168">
    <property type="entry name" value="Phageshock_PspC_N"/>
</dbReference>
<dbReference type="PANTHER" id="PTHR33885:SF3">
    <property type="entry name" value="PHAGE SHOCK PROTEIN C"/>
    <property type="match status" value="1"/>
</dbReference>
<dbReference type="GO" id="GO:0005886">
    <property type="term" value="C:plasma membrane"/>
    <property type="evidence" value="ECO:0007669"/>
    <property type="project" value="UniProtKB-SubCell"/>
</dbReference>
<dbReference type="Proteomes" id="UP000621492">
    <property type="component" value="Unassembled WGS sequence"/>
</dbReference>
<accession>A0A9W5U0J9</accession>
<reference evidence="8" key="1">
    <citation type="journal article" date="2014" name="Int. J. Syst. Evol. Microbiol.">
        <title>Complete genome sequence of Corynebacterium casei LMG S-19264T (=DSM 44701T), isolated from a smear-ripened cheese.</title>
        <authorList>
            <consortium name="US DOE Joint Genome Institute (JGI-PGF)"/>
            <person name="Walter F."/>
            <person name="Albersmeier A."/>
            <person name="Kalinowski J."/>
            <person name="Ruckert C."/>
        </authorList>
    </citation>
    <scope>NUCLEOTIDE SEQUENCE</scope>
    <source>
        <strain evidence="8">CGMCC 1.15454</strain>
    </source>
</reference>
<proteinExistence type="predicted"/>
<feature type="transmembrane region" description="Helical" evidence="6">
    <location>
        <begin position="34"/>
        <end position="58"/>
    </location>
</feature>
<dbReference type="EMBL" id="BMJD01000035">
    <property type="protein sequence ID" value="GGB53880.1"/>
    <property type="molecule type" value="Genomic_DNA"/>
</dbReference>
<organism evidence="8 9">
    <name type="scientific">Lentibacillus populi</name>
    <dbReference type="NCBI Taxonomy" id="1827502"/>
    <lineage>
        <taxon>Bacteria</taxon>
        <taxon>Bacillati</taxon>
        <taxon>Bacillota</taxon>
        <taxon>Bacilli</taxon>
        <taxon>Bacillales</taxon>
        <taxon>Bacillaceae</taxon>
        <taxon>Lentibacillus</taxon>
    </lineage>
</organism>
<evidence type="ECO:0000256" key="4">
    <source>
        <dbReference type="ARBA" id="ARBA00022989"/>
    </source>
</evidence>
<dbReference type="AlphaFoldDB" id="A0A9W5U0J9"/>
<dbReference type="InterPro" id="IPR052027">
    <property type="entry name" value="PspC"/>
</dbReference>
<evidence type="ECO:0000313" key="9">
    <source>
        <dbReference type="Proteomes" id="UP000621492"/>
    </source>
</evidence>
<name>A0A9W5U0J9_9BACI</name>
<comment type="caution">
    <text evidence="8">The sequence shown here is derived from an EMBL/GenBank/DDBJ whole genome shotgun (WGS) entry which is preliminary data.</text>
</comment>
<keyword evidence="5 6" id="KW-0472">Membrane</keyword>
<evidence type="ECO:0000259" key="7">
    <source>
        <dbReference type="Pfam" id="PF04024"/>
    </source>
</evidence>
<keyword evidence="4 6" id="KW-1133">Transmembrane helix</keyword>
<keyword evidence="9" id="KW-1185">Reference proteome</keyword>
<feature type="domain" description="Phage shock protein PspC N-terminal" evidence="7">
    <location>
        <begin position="3"/>
        <end position="61"/>
    </location>
</feature>
<evidence type="ECO:0000256" key="6">
    <source>
        <dbReference type="SAM" id="Phobius"/>
    </source>
</evidence>
<sequence length="65" mass="7249">MPKRLTRSIKDRKVAGVLGGIAEYFNIDATIVRLIFVIVLIPSLFTLSLIYLVATIIIPNEGEVY</sequence>
<evidence type="ECO:0000256" key="5">
    <source>
        <dbReference type="ARBA" id="ARBA00023136"/>
    </source>
</evidence>